<dbReference type="GO" id="GO:0033745">
    <property type="term" value="F:L-methionine-(R)-S-oxide reductase activity"/>
    <property type="evidence" value="ECO:0007669"/>
    <property type="project" value="TreeGrafter"/>
</dbReference>
<dbReference type="PANTHER" id="PTHR21021:SF15">
    <property type="entry name" value="FREE METHIONINE-R-SULFOXIDE REDUCTASE"/>
    <property type="match status" value="1"/>
</dbReference>
<proteinExistence type="inferred from homology"/>
<evidence type="ECO:0000256" key="1">
    <source>
        <dbReference type="ARBA" id="ARBA00038454"/>
    </source>
</evidence>
<dbReference type="GO" id="GO:0005829">
    <property type="term" value="C:cytosol"/>
    <property type="evidence" value="ECO:0007669"/>
    <property type="project" value="TreeGrafter"/>
</dbReference>
<keyword evidence="4" id="KW-1185">Reference proteome</keyword>
<name>A0A059FVH9_9PROT</name>
<organism evidence="3 4">
    <name type="scientific">Hyphomonas johnsonii MHS-2</name>
    <dbReference type="NCBI Taxonomy" id="1280950"/>
    <lineage>
        <taxon>Bacteria</taxon>
        <taxon>Pseudomonadati</taxon>
        <taxon>Pseudomonadota</taxon>
        <taxon>Alphaproteobacteria</taxon>
        <taxon>Hyphomonadales</taxon>
        <taxon>Hyphomonadaceae</taxon>
        <taxon>Hyphomonas</taxon>
    </lineage>
</organism>
<comment type="caution">
    <text evidence="3">The sequence shown here is derived from an EMBL/GenBank/DDBJ whole genome shotgun (WGS) entry which is preliminary data.</text>
</comment>
<dbReference type="InterPro" id="IPR029016">
    <property type="entry name" value="GAF-like_dom_sf"/>
</dbReference>
<comment type="similarity">
    <text evidence="1">Belongs to the free Met sulfoxide reductase family.</text>
</comment>
<dbReference type="RefSeq" id="WP_035613632.1">
    <property type="nucleotide sequence ID" value="NZ_ARYK01000001.1"/>
</dbReference>
<dbReference type="Proteomes" id="UP000025171">
    <property type="component" value="Unassembled WGS sequence"/>
</dbReference>
<evidence type="ECO:0000259" key="2">
    <source>
        <dbReference type="Pfam" id="PF01590"/>
    </source>
</evidence>
<dbReference type="InterPro" id="IPR003018">
    <property type="entry name" value="GAF"/>
</dbReference>
<dbReference type="InterPro" id="IPR051330">
    <property type="entry name" value="Phosphatase_reg/MetRdx"/>
</dbReference>
<sequence>MDKAGQYREIKAEIDSVVAGETSVTARYASASSILAQAFGPRFYWTGFYEVDPLKERELVVGPYQGTLGCLRIPFDKGVCGHVATTGEPIIVPDVHAFAGHVACDSASNSEIVVPVFDANGKLAAVLDVDSTEFDAFDSDDLAGLVAVCDRLLTI</sequence>
<dbReference type="Pfam" id="PF01590">
    <property type="entry name" value="GAF"/>
    <property type="match status" value="1"/>
</dbReference>
<dbReference type="OrthoDB" id="9796252at2"/>
<dbReference type="EMBL" id="ARYK01000001">
    <property type="protein sequence ID" value="KCZ94453.1"/>
    <property type="molecule type" value="Genomic_DNA"/>
</dbReference>
<reference evidence="3 4" key="1">
    <citation type="journal article" date="2014" name="Antonie Van Leeuwenhoek">
        <title>Hyphomonas beringensis sp. nov. and Hyphomonas chukchiensis sp. nov., isolated from surface seawater of the Bering Sea and Chukchi Sea.</title>
        <authorList>
            <person name="Li C."/>
            <person name="Lai Q."/>
            <person name="Li G."/>
            <person name="Dong C."/>
            <person name="Wang J."/>
            <person name="Liao Y."/>
            <person name="Shao Z."/>
        </authorList>
    </citation>
    <scope>NUCLEOTIDE SEQUENCE [LARGE SCALE GENOMIC DNA]</scope>
    <source>
        <strain evidence="3 4">MHS-2</strain>
    </source>
</reference>
<dbReference type="Gene3D" id="3.30.450.40">
    <property type="match status" value="1"/>
</dbReference>
<gene>
    <name evidence="3" type="ORF">HJO_03725</name>
</gene>
<feature type="domain" description="GAF" evidence="2">
    <location>
        <begin position="51"/>
        <end position="151"/>
    </location>
</feature>
<evidence type="ECO:0000313" key="3">
    <source>
        <dbReference type="EMBL" id="KCZ94453.1"/>
    </source>
</evidence>
<dbReference type="AlphaFoldDB" id="A0A059FVH9"/>
<dbReference type="SUPFAM" id="SSF55781">
    <property type="entry name" value="GAF domain-like"/>
    <property type="match status" value="1"/>
</dbReference>
<dbReference type="PATRIC" id="fig|1280950.3.peg.759"/>
<evidence type="ECO:0000313" key="4">
    <source>
        <dbReference type="Proteomes" id="UP000025171"/>
    </source>
</evidence>
<dbReference type="eggNOG" id="COG1956">
    <property type="taxonomic scope" value="Bacteria"/>
</dbReference>
<dbReference type="STRING" id="1280950.HJO_03725"/>
<protein>
    <recommendedName>
        <fullName evidence="2">GAF domain-containing protein</fullName>
    </recommendedName>
</protein>
<accession>A0A059FVH9</accession>
<dbReference type="PANTHER" id="PTHR21021">
    <property type="entry name" value="GAF/PUTATIVE CYTOSKELETAL PROTEIN"/>
    <property type="match status" value="1"/>
</dbReference>